<evidence type="ECO:0008006" key="4">
    <source>
        <dbReference type="Google" id="ProtNLM"/>
    </source>
</evidence>
<evidence type="ECO:0000313" key="2">
    <source>
        <dbReference type="EMBL" id="HIS37079.1"/>
    </source>
</evidence>
<organism evidence="2 3">
    <name type="scientific">Candidatus Scatousia excrementigallinarum</name>
    <dbReference type="NCBI Taxonomy" id="2840935"/>
    <lineage>
        <taxon>Bacteria</taxon>
        <taxon>Candidatus Scatousia</taxon>
    </lineage>
</organism>
<accession>A0A9D1F0R6</accession>
<reference evidence="2" key="2">
    <citation type="journal article" date="2021" name="PeerJ">
        <title>Extensive microbial diversity within the chicken gut microbiome revealed by metagenomics and culture.</title>
        <authorList>
            <person name="Gilroy R."/>
            <person name="Ravi A."/>
            <person name="Getino M."/>
            <person name="Pursley I."/>
            <person name="Horton D.L."/>
            <person name="Alikhan N.F."/>
            <person name="Baker D."/>
            <person name="Gharbi K."/>
            <person name="Hall N."/>
            <person name="Watson M."/>
            <person name="Adriaenssens E.M."/>
            <person name="Foster-Nyarko E."/>
            <person name="Jarju S."/>
            <person name="Secka A."/>
            <person name="Antonio M."/>
            <person name="Oren A."/>
            <person name="Chaudhuri R.R."/>
            <person name="La Ragione R."/>
            <person name="Hildebrand F."/>
            <person name="Pallen M.J."/>
        </authorList>
    </citation>
    <scope>NUCLEOTIDE SEQUENCE</scope>
    <source>
        <strain evidence="2">6276</strain>
    </source>
</reference>
<reference evidence="2" key="1">
    <citation type="submission" date="2020-10" db="EMBL/GenBank/DDBJ databases">
        <authorList>
            <person name="Gilroy R."/>
        </authorList>
    </citation>
    <scope>NUCLEOTIDE SEQUENCE</scope>
    <source>
        <strain evidence="2">6276</strain>
    </source>
</reference>
<protein>
    <recommendedName>
        <fullName evidence="4">SH3b domain-containing protein</fullName>
    </recommendedName>
</protein>
<evidence type="ECO:0000256" key="1">
    <source>
        <dbReference type="SAM" id="SignalP"/>
    </source>
</evidence>
<dbReference type="Proteomes" id="UP000823928">
    <property type="component" value="Unassembled WGS sequence"/>
</dbReference>
<dbReference type="EMBL" id="DVIU01000211">
    <property type="protein sequence ID" value="HIS37079.1"/>
    <property type="molecule type" value="Genomic_DNA"/>
</dbReference>
<dbReference type="AlphaFoldDB" id="A0A9D1F0R6"/>
<feature type="signal peptide" evidence="1">
    <location>
        <begin position="1"/>
        <end position="20"/>
    </location>
</feature>
<feature type="chain" id="PRO_5039434274" description="SH3b domain-containing protein" evidence="1">
    <location>
        <begin position="21"/>
        <end position="214"/>
    </location>
</feature>
<keyword evidence="1" id="KW-0732">Signal</keyword>
<name>A0A9D1F0R6_9BACT</name>
<proteinExistence type="predicted"/>
<sequence length="214" mass="24589">MKKIIISLLLFFTLVLPVLAADVMPNVVSLSNTNTLGIYQVSNNIVLRKSPEDKAPIVKVIRIINKSIEPSELSFEDIFVVYNESKELALMAVTDETEDWVELIYNNKTGERGWLKKDDPYKFLTWVNFYNTYAKKYGLYILNGAPEKIKEMHGSTDDTSKVISTINRPQKIILNIIKGNWMLVSVMDMDRTPKTGYIRWRSEDGVKYVFPAIK</sequence>
<gene>
    <name evidence="2" type="ORF">IAC10_10705</name>
</gene>
<evidence type="ECO:0000313" key="3">
    <source>
        <dbReference type="Proteomes" id="UP000823928"/>
    </source>
</evidence>
<comment type="caution">
    <text evidence="2">The sequence shown here is derived from an EMBL/GenBank/DDBJ whole genome shotgun (WGS) entry which is preliminary data.</text>
</comment>